<comment type="caution">
    <text evidence="1">The sequence shown here is derived from an EMBL/GenBank/DDBJ whole genome shotgun (WGS) entry which is preliminary data.</text>
</comment>
<dbReference type="EMBL" id="MU864931">
    <property type="protein sequence ID" value="KAK4466543.1"/>
    <property type="molecule type" value="Genomic_DNA"/>
</dbReference>
<dbReference type="Proteomes" id="UP001321749">
    <property type="component" value="Unassembled WGS sequence"/>
</dbReference>
<protein>
    <submittedName>
        <fullName evidence="1">Uncharacterized protein</fullName>
    </submittedName>
</protein>
<organism evidence="1 2">
    <name type="scientific">Cladorrhinum samala</name>
    <dbReference type="NCBI Taxonomy" id="585594"/>
    <lineage>
        <taxon>Eukaryota</taxon>
        <taxon>Fungi</taxon>
        <taxon>Dikarya</taxon>
        <taxon>Ascomycota</taxon>
        <taxon>Pezizomycotina</taxon>
        <taxon>Sordariomycetes</taxon>
        <taxon>Sordariomycetidae</taxon>
        <taxon>Sordariales</taxon>
        <taxon>Podosporaceae</taxon>
        <taxon>Cladorrhinum</taxon>
    </lineage>
</organism>
<proteinExistence type="predicted"/>
<dbReference type="AlphaFoldDB" id="A0AAV9I5A1"/>
<sequence>MLLLKHSTYYSQSHSTPFRVFQSSRLSDLPPLHLFYPSFTTYVHLHLQLKEGTGSSAGNSGMTLTLSRSFLFYTHNSFGGGFFLVGGWKEREGLIFSFRVPEYPTCLYIIIYKGTNCLPTFFFIFSFSLGELHQRNWCIGTVL</sequence>
<name>A0AAV9I5A1_9PEZI</name>
<gene>
    <name evidence="1" type="ORF">QBC42DRAFT_259195</name>
</gene>
<evidence type="ECO:0000313" key="1">
    <source>
        <dbReference type="EMBL" id="KAK4466543.1"/>
    </source>
</evidence>
<keyword evidence="2" id="KW-1185">Reference proteome</keyword>
<reference evidence="1" key="1">
    <citation type="journal article" date="2023" name="Mol. Phylogenet. Evol.">
        <title>Genome-scale phylogeny and comparative genomics of the fungal order Sordariales.</title>
        <authorList>
            <person name="Hensen N."/>
            <person name="Bonometti L."/>
            <person name="Westerberg I."/>
            <person name="Brannstrom I.O."/>
            <person name="Guillou S."/>
            <person name="Cros-Aarteil S."/>
            <person name="Calhoun S."/>
            <person name="Haridas S."/>
            <person name="Kuo A."/>
            <person name="Mondo S."/>
            <person name="Pangilinan J."/>
            <person name="Riley R."/>
            <person name="LaButti K."/>
            <person name="Andreopoulos B."/>
            <person name="Lipzen A."/>
            <person name="Chen C."/>
            <person name="Yan M."/>
            <person name="Daum C."/>
            <person name="Ng V."/>
            <person name="Clum A."/>
            <person name="Steindorff A."/>
            <person name="Ohm R.A."/>
            <person name="Martin F."/>
            <person name="Silar P."/>
            <person name="Natvig D.O."/>
            <person name="Lalanne C."/>
            <person name="Gautier V."/>
            <person name="Ament-Velasquez S.L."/>
            <person name="Kruys A."/>
            <person name="Hutchinson M.I."/>
            <person name="Powell A.J."/>
            <person name="Barry K."/>
            <person name="Miller A.N."/>
            <person name="Grigoriev I.V."/>
            <person name="Debuchy R."/>
            <person name="Gladieux P."/>
            <person name="Hiltunen Thoren M."/>
            <person name="Johannesson H."/>
        </authorList>
    </citation>
    <scope>NUCLEOTIDE SEQUENCE</scope>
    <source>
        <strain evidence="1">PSN324</strain>
    </source>
</reference>
<reference evidence="1" key="2">
    <citation type="submission" date="2023-06" db="EMBL/GenBank/DDBJ databases">
        <authorList>
            <consortium name="Lawrence Berkeley National Laboratory"/>
            <person name="Mondo S.J."/>
            <person name="Hensen N."/>
            <person name="Bonometti L."/>
            <person name="Westerberg I."/>
            <person name="Brannstrom I.O."/>
            <person name="Guillou S."/>
            <person name="Cros-Aarteil S."/>
            <person name="Calhoun S."/>
            <person name="Haridas S."/>
            <person name="Kuo A."/>
            <person name="Pangilinan J."/>
            <person name="Riley R."/>
            <person name="Labutti K."/>
            <person name="Andreopoulos B."/>
            <person name="Lipzen A."/>
            <person name="Chen C."/>
            <person name="Yanf M."/>
            <person name="Daum C."/>
            <person name="Ng V."/>
            <person name="Clum A."/>
            <person name="Steindorff A."/>
            <person name="Ohm R."/>
            <person name="Martin F."/>
            <person name="Silar P."/>
            <person name="Natvig D."/>
            <person name="Lalanne C."/>
            <person name="Gautier V."/>
            <person name="Ament-Velasquez S.L."/>
            <person name="Kruys A."/>
            <person name="Hutchinson M.I."/>
            <person name="Powell A.J."/>
            <person name="Barry K."/>
            <person name="Miller A.N."/>
            <person name="Grigoriev I.V."/>
            <person name="Debuchy R."/>
            <person name="Gladieux P."/>
            <person name="Thoren M.H."/>
            <person name="Johannesson H."/>
        </authorList>
    </citation>
    <scope>NUCLEOTIDE SEQUENCE</scope>
    <source>
        <strain evidence="1">PSN324</strain>
    </source>
</reference>
<accession>A0AAV9I5A1</accession>
<evidence type="ECO:0000313" key="2">
    <source>
        <dbReference type="Proteomes" id="UP001321749"/>
    </source>
</evidence>